<dbReference type="HOGENOM" id="CLU_075305_2_0_12"/>
<reference evidence="2" key="1">
    <citation type="submission" date="2009-12" db="EMBL/GenBank/DDBJ databases">
        <title>Complete sequence of Treponema primitia strain ZAS-2.</title>
        <authorList>
            <person name="Tetu S.G."/>
            <person name="Matson E."/>
            <person name="Ren Q."/>
            <person name="Seshadri R."/>
            <person name="Elbourne L."/>
            <person name="Hassan K.A."/>
            <person name="Durkin A."/>
            <person name="Radune D."/>
            <person name="Mohamoud Y."/>
            <person name="Shay R."/>
            <person name="Jin S."/>
            <person name="Zhang X."/>
            <person name="Lucey K."/>
            <person name="Ballor N.R."/>
            <person name="Ottesen E."/>
            <person name="Rosenthal R."/>
            <person name="Allen A."/>
            <person name="Leadbetter J.R."/>
            <person name="Paulsen I.T."/>
        </authorList>
    </citation>
    <scope>NUCLEOTIDE SEQUENCE [LARGE SCALE GENOMIC DNA]</scope>
    <source>
        <strain evidence="2">ATCC BAA-887 / DSM 12427 / ZAS-2</strain>
    </source>
</reference>
<evidence type="ECO:0000313" key="2">
    <source>
        <dbReference type="Proteomes" id="UP000009223"/>
    </source>
</evidence>
<dbReference type="EMBL" id="CP001843">
    <property type="protein sequence ID" value="AEF84082.1"/>
    <property type="molecule type" value="Genomic_DNA"/>
</dbReference>
<organism evidence="1 2">
    <name type="scientific">Treponema primitia (strain ATCC BAA-887 / DSM 12427 / ZAS-2)</name>
    <dbReference type="NCBI Taxonomy" id="545694"/>
    <lineage>
        <taxon>Bacteria</taxon>
        <taxon>Pseudomonadati</taxon>
        <taxon>Spirochaetota</taxon>
        <taxon>Spirochaetia</taxon>
        <taxon>Spirochaetales</taxon>
        <taxon>Treponemataceae</taxon>
        <taxon>Treponema</taxon>
    </lineage>
</organism>
<dbReference type="eggNOG" id="ENOG50339MW">
    <property type="taxonomic scope" value="Bacteria"/>
</dbReference>
<dbReference type="STRING" id="545694.TREPR_0899"/>
<evidence type="ECO:0000313" key="1">
    <source>
        <dbReference type="EMBL" id="AEF84082.1"/>
    </source>
</evidence>
<sequence>MGYSKGIVYFIDILGSKKRIDDFDGSLKINNIFHGSLYDLETLANFDCGEKYVTSFSDCAYIIFKMKDEYSDDKMFVKYLYHSLDEISMLMRNFVSNKFLCRGGIAMGNLYFDETKNIMFGPAINNVYELEQKAKMPRLIFDDDLAKMLLDYETELKKNDKYFNIFVRYLDIIMKDNMDHRYFLNYLAGSPMLLDNSIDYYARQQEWVKNIIEKEPDHEIVAKYNWHLDFLTTVKNDYVINRDERDV</sequence>
<evidence type="ECO:0008006" key="3">
    <source>
        <dbReference type="Google" id="ProtNLM"/>
    </source>
</evidence>
<protein>
    <recommendedName>
        <fullName evidence="3">Guanylate cyclase domain-containing protein</fullName>
    </recommendedName>
</protein>
<dbReference type="Proteomes" id="UP000009223">
    <property type="component" value="Chromosome"/>
</dbReference>
<dbReference type="OrthoDB" id="254488at2"/>
<name>F5YI92_TREPZ</name>
<reference evidence="1 2" key="2">
    <citation type="journal article" date="2011" name="ISME J.">
        <title>RNA-seq reveals cooperative metabolic interactions between two termite-gut spirochete species in co-culture.</title>
        <authorList>
            <person name="Rosenthal A.Z."/>
            <person name="Matson E.G."/>
            <person name="Eldar A."/>
            <person name="Leadbetter J.R."/>
        </authorList>
    </citation>
    <scope>NUCLEOTIDE SEQUENCE [LARGE SCALE GENOMIC DNA]</scope>
    <source>
        <strain evidence="2">ATCC BAA-887 / DSM 12427 / ZAS-2</strain>
    </source>
</reference>
<dbReference type="AlphaFoldDB" id="F5YI92"/>
<proteinExistence type="predicted"/>
<keyword evidence="2" id="KW-1185">Reference proteome</keyword>
<accession>F5YI92</accession>
<dbReference type="RefSeq" id="WP_015709151.1">
    <property type="nucleotide sequence ID" value="NC_015578.1"/>
</dbReference>
<dbReference type="KEGG" id="tpi:TREPR_0899"/>
<gene>
    <name evidence="1" type="ordered locus">TREPR_0899</name>
</gene>